<dbReference type="InParanoid" id="E4V6X9"/>
<dbReference type="RefSeq" id="XP_003169222.1">
    <property type="nucleotide sequence ID" value="XM_003169174.1"/>
</dbReference>
<evidence type="ECO:0000313" key="3">
    <source>
        <dbReference type="Proteomes" id="UP000002669"/>
    </source>
</evidence>
<protein>
    <submittedName>
        <fullName evidence="2">Uncharacterized protein</fullName>
    </submittedName>
</protein>
<dbReference type="VEuPathDB" id="FungiDB:MGYG_08766"/>
<accession>E4V6X9</accession>
<keyword evidence="3" id="KW-1185">Reference proteome</keyword>
<dbReference type="AlphaFoldDB" id="E4V6X9"/>
<evidence type="ECO:0000256" key="1">
    <source>
        <dbReference type="SAM" id="MobiDB-lite"/>
    </source>
</evidence>
<proteinExistence type="predicted"/>
<feature type="region of interest" description="Disordered" evidence="1">
    <location>
        <begin position="36"/>
        <end position="65"/>
    </location>
</feature>
<evidence type="ECO:0000313" key="2">
    <source>
        <dbReference type="EMBL" id="EFQ96845.1"/>
    </source>
</evidence>
<name>E4V6X9_ARTGP</name>
<feature type="compositionally biased region" description="Basic and acidic residues" evidence="1">
    <location>
        <begin position="37"/>
        <end position="61"/>
    </location>
</feature>
<dbReference type="GeneID" id="10024488"/>
<dbReference type="HOGENOM" id="CLU_1786425_0_0_1"/>
<dbReference type="Proteomes" id="UP000002669">
    <property type="component" value="Unassembled WGS sequence"/>
</dbReference>
<gene>
    <name evidence="2" type="ORF">MGYG_08766</name>
</gene>
<sequence>MAASVWMAGWLAREPDVRVQAWMYLGIQFVTADEQEEQQKQKAAAGEKKKGQEIGENKEENTGNSACVSKTCKRGWSFGRSRASRGEACYQDNWCYPATGDGDGVRVHSHLCLLFTGEGTLILAFGSGSGSVRRESTDCNRLLNQ</sequence>
<organism evidence="3">
    <name type="scientific">Arthroderma gypseum (strain ATCC MYA-4604 / CBS 118893)</name>
    <name type="common">Microsporum gypseum</name>
    <dbReference type="NCBI Taxonomy" id="535722"/>
    <lineage>
        <taxon>Eukaryota</taxon>
        <taxon>Fungi</taxon>
        <taxon>Dikarya</taxon>
        <taxon>Ascomycota</taxon>
        <taxon>Pezizomycotina</taxon>
        <taxon>Eurotiomycetes</taxon>
        <taxon>Eurotiomycetidae</taxon>
        <taxon>Onygenales</taxon>
        <taxon>Arthrodermataceae</taxon>
        <taxon>Nannizzia</taxon>
    </lineage>
</organism>
<reference evidence="3" key="1">
    <citation type="journal article" date="2012" name="MBio">
        <title>Comparative genome analysis of Trichophyton rubrum and related dermatophytes reveals candidate genes involved in infection.</title>
        <authorList>
            <person name="Martinez D.A."/>
            <person name="Oliver B.G."/>
            <person name="Graeser Y."/>
            <person name="Goldberg J.M."/>
            <person name="Li W."/>
            <person name="Martinez-Rossi N.M."/>
            <person name="Monod M."/>
            <person name="Shelest E."/>
            <person name="Barton R.C."/>
            <person name="Birch E."/>
            <person name="Brakhage A.A."/>
            <person name="Chen Z."/>
            <person name="Gurr S.J."/>
            <person name="Heiman D."/>
            <person name="Heitman J."/>
            <person name="Kosti I."/>
            <person name="Rossi A."/>
            <person name="Saif S."/>
            <person name="Samalova M."/>
            <person name="Saunders C.W."/>
            <person name="Shea T."/>
            <person name="Summerbell R.C."/>
            <person name="Xu J."/>
            <person name="Young S."/>
            <person name="Zeng Q."/>
            <person name="Birren B.W."/>
            <person name="Cuomo C.A."/>
            <person name="White T.C."/>
        </authorList>
    </citation>
    <scope>NUCLEOTIDE SEQUENCE [LARGE SCALE GENOMIC DNA]</scope>
    <source>
        <strain evidence="3">ATCC MYA-4604 / CBS 118893</strain>
    </source>
</reference>
<dbReference type="EMBL" id="DS989831">
    <property type="protein sequence ID" value="EFQ96845.1"/>
    <property type="molecule type" value="Genomic_DNA"/>
</dbReference>